<proteinExistence type="predicted"/>
<protein>
    <submittedName>
        <fullName evidence="1">Uncharacterized protein</fullName>
    </submittedName>
</protein>
<sequence length="120" mass="12231">RKGRGAWTRGPGKASGHLALVRASGAPARSHGGEGRVRVVAEGVGRLQGQGLYAVGQQAAGGIVILVGQVQLVGARLLDRGDEPALGRGRGADVLALRGKEAVGLGDEMKYLSEPSSSRL</sequence>
<dbReference type="Bgee" id="ENSGACG00000003159">
    <property type="expression patterns" value="Expressed in telencephalon"/>
</dbReference>
<organism evidence="1">
    <name type="scientific">Gasterosteus aculeatus</name>
    <name type="common">Three-spined stickleback</name>
    <dbReference type="NCBI Taxonomy" id="69293"/>
    <lineage>
        <taxon>Eukaryota</taxon>
        <taxon>Metazoa</taxon>
        <taxon>Chordata</taxon>
        <taxon>Craniata</taxon>
        <taxon>Vertebrata</taxon>
        <taxon>Euteleostomi</taxon>
        <taxon>Actinopterygii</taxon>
        <taxon>Neopterygii</taxon>
        <taxon>Teleostei</taxon>
        <taxon>Neoteleostei</taxon>
        <taxon>Acanthomorphata</taxon>
        <taxon>Eupercaria</taxon>
        <taxon>Perciformes</taxon>
        <taxon>Cottioidei</taxon>
        <taxon>Gasterosteales</taxon>
        <taxon>Gasterosteidae</taxon>
        <taxon>Gasterosteus</taxon>
    </lineage>
</organism>
<dbReference type="eggNOG" id="ENOG502SS0T">
    <property type="taxonomic scope" value="Eukaryota"/>
</dbReference>
<dbReference type="AlphaFoldDB" id="G3NFM8"/>
<accession>G3NFM8</accession>
<name>G3NFM8_GASAC</name>
<evidence type="ECO:0000313" key="1">
    <source>
        <dbReference type="Ensembl" id="ENSGACP00000004133.1"/>
    </source>
</evidence>
<dbReference type="Ensembl" id="ENSGACT00000004147.1">
    <property type="protein sequence ID" value="ENSGACP00000004133.1"/>
    <property type="gene ID" value="ENSGACG00000003159.1"/>
</dbReference>
<reference evidence="1" key="1">
    <citation type="submission" date="2006-01" db="EMBL/GenBank/DDBJ databases">
        <authorList>
            <person name="Lindblad-Toh K."/>
            <person name="Mauceli E."/>
            <person name="Grabherr M."/>
            <person name="Chang J.L."/>
            <person name="Lander E.S."/>
        </authorList>
    </citation>
    <scope>NUCLEOTIDE SEQUENCE [LARGE SCALE GENOMIC DNA]</scope>
</reference>
<dbReference type="InParanoid" id="G3NFM8"/>
<reference evidence="1" key="2">
    <citation type="submission" date="2024-04" db="UniProtKB">
        <authorList>
            <consortium name="Ensembl"/>
        </authorList>
    </citation>
    <scope>IDENTIFICATION</scope>
</reference>